<reference evidence="2 3" key="1">
    <citation type="journal article" date="2012" name="Science">
        <title>The Paleozoic origin of enzymatic lignin decomposition reconstructed from 31 fungal genomes.</title>
        <authorList>
            <person name="Floudas D."/>
            <person name="Binder M."/>
            <person name="Riley R."/>
            <person name="Barry K."/>
            <person name="Blanchette R.A."/>
            <person name="Henrissat B."/>
            <person name="Martinez A.T."/>
            <person name="Otillar R."/>
            <person name="Spatafora J.W."/>
            <person name="Yadav J.S."/>
            <person name="Aerts A."/>
            <person name="Benoit I."/>
            <person name="Boyd A."/>
            <person name="Carlson A."/>
            <person name="Copeland A."/>
            <person name="Coutinho P.M."/>
            <person name="de Vries R.P."/>
            <person name="Ferreira P."/>
            <person name="Findley K."/>
            <person name="Foster B."/>
            <person name="Gaskell J."/>
            <person name="Glotzer D."/>
            <person name="Gorecki P."/>
            <person name="Heitman J."/>
            <person name="Hesse C."/>
            <person name="Hori C."/>
            <person name="Igarashi K."/>
            <person name="Jurgens J.A."/>
            <person name="Kallen N."/>
            <person name="Kersten P."/>
            <person name="Kohler A."/>
            <person name="Kuees U."/>
            <person name="Kumar T.K.A."/>
            <person name="Kuo A."/>
            <person name="LaButti K."/>
            <person name="Larrondo L.F."/>
            <person name="Lindquist E."/>
            <person name="Ling A."/>
            <person name="Lombard V."/>
            <person name="Lucas S."/>
            <person name="Lundell T."/>
            <person name="Martin R."/>
            <person name="McLaughlin D.J."/>
            <person name="Morgenstern I."/>
            <person name="Morin E."/>
            <person name="Murat C."/>
            <person name="Nagy L.G."/>
            <person name="Nolan M."/>
            <person name="Ohm R.A."/>
            <person name="Patyshakuliyeva A."/>
            <person name="Rokas A."/>
            <person name="Ruiz-Duenas F.J."/>
            <person name="Sabat G."/>
            <person name="Salamov A."/>
            <person name="Samejima M."/>
            <person name="Schmutz J."/>
            <person name="Slot J.C."/>
            <person name="St John F."/>
            <person name="Stenlid J."/>
            <person name="Sun H."/>
            <person name="Sun S."/>
            <person name="Syed K."/>
            <person name="Tsang A."/>
            <person name="Wiebenga A."/>
            <person name="Young D."/>
            <person name="Pisabarro A."/>
            <person name="Eastwood D.C."/>
            <person name="Martin F."/>
            <person name="Cullen D."/>
            <person name="Grigoriev I.V."/>
            <person name="Hibbett D.S."/>
        </authorList>
    </citation>
    <scope>NUCLEOTIDE SEQUENCE [LARGE SCALE GENOMIC DNA]</scope>
    <source>
        <strain evidence="2 3">DJM-731 SS1</strain>
    </source>
</reference>
<feature type="compositionally biased region" description="Basic and acidic residues" evidence="1">
    <location>
        <begin position="11"/>
        <end position="21"/>
    </location>
</feature>
<dbReference type="AlphaFoldDB" id="M5FUT6"/>
<proteinExistence type="predicted"/>
<keyword evidence="3" id="KW-1185">Reference proteome</keyword>
<evidence type="ECO:0000313" key="2">
    <source>
        <dbReference type="EMBL" id="EJU00019.1"/>
    </source>
</evidence>
<gene>
    <name evidence="2" type="ORF">DACRYDRAFT_23556</name>
</gene>
<evidence type="ECO:0000313" key="3">
    <source>
        <dbReference type="Proteomes" id="UP000030653"/>
    </source>
</evidence>
<organism evidence="2 3">
    <name type="scientific">Dacryopinax primogenitus (strain DJM 731)</name>
    <name type="common">Brown rot fungus</name>
    <dbReference type="NCBI Taxonomy" id="1858805"/>
    <lineage>
        <taxon>Eukaryota</taxon>
        <taxon>Fungi</taxon>
        <taxon>Dikarya</taxon>
        <taxon>Basidiomycota</taxon>
        <taxon>Agaricomycotina</taxon>
        <taxon>Dacrymycetes</taxon>
        <taxon>Dacrymycetales</taxon>
        <taxon>Dacrymycetaceae</taxon>
        <taxon>Dacryopinax</taxon>
    </lineage>
</organism>
<evidence type="ECO:0000256" key="1">
    <source>
        <dbReference type="SAM" id="MobiDB-lite"/>
    </source>
</evidence>
<name>M5FUT6_DACPD</name>
<accession>M5FUT6</accession>
<dbReference type="Proteomes" id="UP000030653">
    <property type="component" value="Unassembled WGS sequence"/>
</dbReference>
<dbReference type="HOGENOM" id="CLU_2346642_0_0_1"/>
<protein>
    <submittedName>
        <fullName evidence="2">Uncharacterized protein</fullName>
    </submittedName>
</protein>
<dbReference type="RefSeq" id="XP_040626916.1">
    <property type="nucleotide sequence ID" value="XM_040773283.1"/>
</dbReference>
<dbReference type="EMBL" id="JH795868">
    <property type="protein sequence ID" value="EJU00019.1"/>
    <property type="molecule type" value="Genomic_DNA"/>
</dbReference>
<sequence>MGYGRTADISVHNDRSLHPDRTGPNNPVRFLGAVKRPNHGPALFKPVVDKPLQEGVCRRLPLGFGDSFSTVVVSASRSSQISNATRTDWKALLTAHP</sequence>
<feature type="region of interest" description="Disordered" evidence="1">
    <location>
        <begin position="1"/>
        <end position="27"/>
    </location>
</feature>
<dbReference type="GeneID" id="63688345"/>